<organism evidence="2 3">
    <name type="scientific">Thalassiosira oceanica</name>
    <name type="common">Marine diatom</name>
    <dbReference type="NCBI Taxonomy" id="159749"/>
    <lineage>
        <taxon>Eukaryota</taxon>
        <taxon>Sar</taxon>
        <taxon>Stramenopiles</taxon>
        <taxon>Ochrophyta</taxon>
        <taxon>Bacillariophyta</taxon>
        <taxon>Coscinodiscophyceae</taxon>
        <taxon>Thalassiosirophycidae</taxon>
        <taxon>Thalassiosirales</taxon>
        <taxon>Thalassiosiraceae</taxon>
        <taxon>Thalassiosira</taxon>
    </lineage>
</organism>
<dbReference type="EMBL" id="AGNL01050430">
    <property type="protein sequence ID" value="EJK43937.1"/>
    <property type="molecule type" value="Genomic_DNA"/>
</dbReference>
<evidence type="ECO:0000313" key="3">
    <source>
        <dbReference type="Proteomes" id="UP000266841"/>
    </source>
</evidence>
<keyword evidence="3" id="KW-1185">Reference proteome</keyword>
<evidence type="ECO:0000256" key="1">
    <source>
        <dbReference type="SAM" id="MobiDB-lite"/>
    </source>
</evidence>
<comment type="caution">
    <text evidence="2">The sequence shown here is derived from an EMBL/GenBank/DDBJ whole genome shotgun (WGS) entry which is preliminary data.</text>
</comment>
<dbReference type="eggNOG" id="ENOG502T8ZY">
    <property type="taxonomic scope" value="Eukaryota"/>
</dbReference>
<proteinExistence type="predicted"/>
<gene>
    <name evidence="2" type="ORF">THAOC_37572</name>
</gene>
<dbReference type="AlphaFoldDB" id="K0RBN2"/>
<dbReference type="Proteomes" id="UP000266841">
    <property type="component" value="Unassembled WGS sequence"/>
</dbReference>
<feature type="region of interest" description="Disordered" evidence="1">
    <location>
        <begin position="445"/>
        <end position="467"/>
    </location>
</feature>
<name>K0RBN2_THAOC</name>
<sequence length="563" mass="62139">MQIQWLLTDAIERNKFDELYTIVDVRRISPHLSLAVEDVLERIETSEDETAHKLRALMEGQKRLQWDGLLELPLRHAARETLLLHSNEQPSEGQIDSYLEHHAASTLETIECYMLPDLQKRLAEQQLHCAKQRRRLDMMSKTNSEAFEHFDEFCCRTIGVSTDEMPLFPGIDSGSNDRGLDRILEDYASRIGECALGSMKKELNDQVARYLLLLSGVSDSKCYGKDLMRSLVYFHLYGEFISSLLSDGSGSEDKLSTLECALARSCDQAFVLEFATCPTTRSGLVTDLQKLEAFLLSRMHELTTVSISRSGREVAESINLDFVQYCCTDPKANTFQLEEIGLDDAKRLHASVQAALTGLIGKSSHARRLRFLADTVGDKDGPGDAFRTTCKRGACLAHRMAVAAQGEILANDSVKKCEAALDCLKSRECAMKRKVKFLQDSCLRRRPKPDEEPPSTRGEFDGDDLLDDNDVASESGALLDRRPYTPVSSGSCVLCPTLRHEGAGSASASPSEEAQVRGVLRGGRAAGMQLLGSAGGGDGNDPGRLVVAERGFTSIRRSGGEFD</sequence>
<protein>
    <submittedName>
        <fullName evidence="2">Uncharacterized protein</fullName>
    </submittedName>
</protein>
<accession>K0RBN2</accession>
<evidence type="ECO:0000313" key="2">
    <source>
        <dbReference type="EMBL" id="EJK43937.1"/>
    </source>
</evidence>
<reference evidence="2 3" key="1">
    <citation type="journal article" date="2012" name="Genome Biol.">
        <title>Genome and low-iron response of an oceanic diatom adapted to chronic iron limitation.</title>
        <authorList>
            <person name="Lommer M."/>
            <person name="Specht M."/>
            <person name="Roy A.S."/>
            <person name="Kraemer L."/>
            <person name="Andreson R."/>
            <person name="Gutowska M.A."/>
            <person name="Wolf J."/>
            <person name="Bergner S.V."/>
            <person name="Schilhabel M.B."/>
            <person name="Klostermeier U.C."/>
            <person name="Beiko R.G."/>
            <person name="Rosenstiel P."/>
            <person name="Hippler M."/>
            <person name="Laroche J."/>
        </authorList>
    </citation>
    <scope>NUCLEOTIDE SEQUENCE [LARGE SCALE GENOMIC DNA]</scope>
    <source>
        <strain evidence="2 3">CCMP1005</strain>
    </source>
</reference>